<evidence type="ECO:0008006" key="4">
    <source>
        <dbReference type="Google" id="ProtNLM"/>
    </source>
</evidence>
<evidence type="ECO:0000256" key="1">
    <source>
        <dbReference type="SAM" id="Phobius"/>
    </source>
</evidence>
<name>A0A106BX18_SHEFR</name>
<protein>
    <recommendedName>
        <fullName evidence="4">Superinfection exclusion protein B</fullName>
    </recommendedName>
</protein>
<accession>A0A106BX18</accession>
<keyword evidence="1" id="KW-1133">Transmembrane helix</keyword>
<gene>
    <name evidence="2" type="ORF">AWJ07_08955</name>
</gene>
<evidence type="ECO:0000313" key="3">
    <source>
        <dbReference type="Proteomes" id="UP000055702"/>
    </source>
</evidence>
<dbReference type="PROSITE" id="PS51257">
    <property type="entry name" value="PROKAR_LIPOPROTEIN"/>
    <property type="match status" value="1"/>
</dbReference>
<organism evidence="2">
    <name type="scientific">Shewanella frigidimarina</name>
    <dbReference type="NCBI Taxonomy" id="56812"/>
    <lineage>
        <taxon>Bacteria</taxon>
        <taxon>Pseudomonadati</taxon>
        <taxon>Pseudomonadota</taxon>
        <taxon>Gammaproteobacteria</taxon>
        <taxon>Alteromonadales</taxon>
        <taxon>Shewanellaceae</taxon>
        <taxon>Shewanella</taxon>
    </lineage>
</organism>
<keyword evidence="1" id="KW-0472">Membrane</keyword>
<feature type="transmembrane region" description="Helical" evidence="1">
    <location>
        <begin position="16"/>
        <end position="35"/>
    </location>
</feature>
<keyword evidence="1" id="KW-0812">Transmembrane</keyword>
<sequence>MMKIKVGSIKLLNSKRLFVSSMSWLIVACASLLFAPKDLLAFLSLDQLVHQYGQFIGLGLIMGVAYFLSQIFAFIVDEAIVYLRQKRTVETIDAKVKLLDPAERALLREFFLQGQTILTLPQNELAVKNLVNTSILEMLGNERHYAIQGPTAEYKISMQARNYLNRDVLRLPAGEPSAEEMSHLIKTRPHFINGLIQSRKHAV</sequence>
<feature type="transmembrane region" description="Helical" evidence="1">
    <location>
        <begin position="55"/>
        <end position="76"/>
    </location>
</feature>
<dbReference type="RefSeq" id="WP_059747553.1">
    <property type="nucleotide sequence ID" value="NZ_JBOZQD010000006.1"/>
</dbReference>
<reference evidence="2 3" key="1">
    <citation type="submission" date="2016-01" db="EMBL/GenBank/DDBJ databases">
        <title>Draft genome of the antarctic isolate Shewanella frigidimarina Ag06-30.</title>
        <authorList>
            <person name="Parmeciano Di Noto G."/>
            <person name="Vazquez S."/>
            <person name="Mac Cormack W."/>
            <person name="Iriarte A."/>
            <person name="Quiroga C."/>
        </authorList>
    </citation>
    <scope>NUCLEOTIDE SEQUENCE [LARGE SCALE GENOMIC DNA]</scope>
    <source>
        <strain evidence="2 3">Ag06-30</strain>
    </source>
</reference>
<dbReference type="Pfam" id="PF14163">
    <property type="entry name" value="SieB"/>
    <property type="match status" value="1"/>
</dbReference>
<dbReference type="Proteomes" id="UP000055702">
    <property type="component" value="Unassembled WGS sequence"/>
</dbReference>
<dbReference type="EMBL" id="LRDC01000062">
    <property type="protein sequence ID" value="KVX00208.1"/>
    <property type="molecule type" value="Genomic_DNA"/>
</dbReference>
<dbReference type="InterPro" id="IPR025982">
    <property type="entry name" value="SieB"/>
</dbReference>
<dbReference type="AlphaFoldDB" id="A0A106BX18"/>
<proteinExistence type="predicted"/>
<comment type="caution">
    <text evidence="2">The sequence shown here is derived from an EMBL/GenBank/DDBJ whole genome shotgun (WGS) entry which is preliminary data.</text>
</comment>
<evidence type="ECO:0000313" key="2">
    <source>
        <dbReference type="EMBL" id="KVX00208.1"/>
    </source>
</evidence>